<feature type="binding site" evidence="3">
    <location>
        <begin position="723"/>
        <end position="730"/>
    </location>
    <ligand>
        <name>ATP</name>
        <dbReference type="ChEBI" id="CHEBI:30616"/>
    </ligand>
</feature>
<feature type="domain" description="FtsK" evidence="6">
    <location>
        <begin position="1048"/>
        <end position="1243"/>
    </location>
</feature>
<dbReference type="InterPro" id="IPR050206">
    <property type="entry name" value="FtsK/SpoIIIE/SftA"/>
</dbReference>
<dbReference type="SUPFAM" id="SSF52540">
    <property type="entry name" value="P-loop containing nucleoside triphosphate hydrolases"/>
    <property type="match status" value="3"/>
</dbReference>
<feature type="compositionally biased region" description="Basic and acidic residues" evidence="4">
    <location>
        <begin position="426"/>
        <end position="439"/>
    </location>
</feature>
<accession>A0A930Y782</accession>
<comment type="caution">
    <text evidence="7">The sequence shown here is derived from an EMBL/GenBank/DDBJ whole genome shotgun (WGS) entry which is preliminary data.</text>
</comment>
<proteinExistence type="predicted"/>
<dbReference type="EMBL" id="JADIVZ010000003">
    <property type="protein sequence ID" value="MBF4161767.1"/>
    <property type="molecule type" value="Genomic_DNA"/>
</dbReference>
<feature type="binding site" evidence="3">
    <location>
        <begin position="1066"/>
        <end position="1073"/>
    </location>
    <ligand>
        <name>ATP</name>
        <dbReference type="ChEBI" id="CHEBI:30616"/>
    </ligand>
</feature>
<dbReference type="GO" id="GO:0003677">
    <property type="term" value="F:DNA binding"/>
    <property type="evidence" value="ECO:0007669"/>
    <property type="project" value="InterPro"/>
</dbReference>
<gene>
    <name evidence="7" type="ORF">ISG29_08690</name>
</gene>
<dbReference type="PANTHER" id="PTHR22683:SF1">
    <property type="entry name" value="TYPE VII SECRETION SYSTEM PROTEIN ESSC"/>
    <property type="match status" value="1"/>
</dbReference>
<dbReference type="InterPro" id="IPR027417">
    <property type="entry name" value="P-loop_NTPase"/>
</dbReference>
<evidence type="ECO:0000256" key="1">
    <source>
        <dbReference type="ARBA" id="ARBA00022741"/>
    </source>
</evidence>
<keyword evidence="7" id="KW-0132">Cell division</keyword>
<dbReference type="SMART" id="SM00382">
    <property type="entry name" value="AAA"/>
    <property type="match status" value="3"/>
</dbReference>
<reference evidence="7" key="1">
    <citation type="submission" date="2020-11" db="EMBL/GenBank/DDBJ databases">
        <title>Nocardioides sp. CBS4Y-1, whole genome shotgun sequence.</title>
        <authorList>
            <person name="Tuo L."/>
        </authorList>
    </citation>
    <scope>NUCLEOTIDE SEQUENCE</scope>
    <source>
        <strain evidence="7">CBS4Y-1</strain>
    </source>
</reference>
<feature type="compositionally biased region" description="Basic residues" evidence="4">
    <location>
        <begin position="206"/>
        <end position="223"/>
    </location>
</feature>
<dbReference type="PROSITE" id="PS50053">
    <property type="entry name" value="UBIQUITIN_2"/>
    <property type="match status" value="1"/>
</dbReference>
<evidence type="ECO:0000313" key="7">
    <source>
        <dbReference type="EMBL" id="MBF4161767.1"/>
    </source>
</evidence>
<evidence type="ECO:0000256" key="2">
    <source>
        <dbReference type="ARBA" id="ARBA00022840"/>
    </source>
</evidence>
<dbReference type="Pfam" id="PF01580">
    <property type="entry name" value="FtsK_SpoIIIE"/>
    <property type="match status" value="2"/>
</dbReference>
<protein>
    <submittedName>
        <fullName evidence="7">Cell division protein FtsK</fullName>
    </submittedName>
</protein>
<feature type="compositionally biased region" description="Acidic residues" evidence="4">
    <location>
        <begin position="169"/>
        <end position="178"/>
    </location>
</feature>
<evidence type="ECO:0000256" key="3">
    <source>
        <dbReference type="PROSITE-ProRule" id="PRU00289"/>
    </source>
</evidence>
<dbReference type="InterPro" id="IPR000626">
    <property type="entry name" value="Ubiquitin-like_dom"/>
</dbReference>
<dbReference type="RefSeq" id="WP_194503028.1">
    <property type="nucleotide sequence ID" value="NZ_JADIVZ010000003.1"/>
</dbReference>
<keyword evidence="7" id="KW-0131">Cell cycle</keyword>
<feature type="domain" description="FtsK" evidence="6">
    <location>
        <begin position="705"/>
        <end position="897"/>
    </location>
</feature>
<feature type="domain" description="Ubiquitin-like" evidence="5">
    <location>
        <begin position="1"/>
        <end position="80"/>
    </location>
</feature>
<evidence type="ECO:0000256" key="4">
    <source>
        <dbReference type="SAM" id="MobiDB-lite"/>
    </source>
</evidence>
<name>A0A930Y782_9ACTN</name>
<feature type="region of interest" description="Disordered" evidence="4">
    <location>
        <begin position="164"/>
        <end position="233"/>
    </location>
</feature>
<evidence type="ECO:0000259" key="5">
    <source>
        <dbReference type="PROSITE" id="PS50053"/>
    </source>
</evidence>
<keyword evidence="8" id="KW-1185">Reference proteome</keyword>
<dbReference type="GO" id="GO:0051301">
    <property type="term" value="P:cell division"/>
    <property type="evidence" value="ECO:0007669"/>
    <property type="project" value="UniProtKB-KW"/>
</dbReference>
<feature type="region of interest" description="Disordered" evidence="4">
    <location>
        <begin position="422"/>
        <end position="441"/>
    </location>
</feature>
<keyword evidence="1 3" id="KW-0547">Nucleotide-binding</keyword>
<dbReference type="InterPro" id="IPR003593">
    <property type="entry name" value="AAA+_ATPase"/>
</dbReference>
<evidence type="ECO:0000313" key="8">
    <source>
        <dbReference type="Proteomes" id="UP000656804"/>
    </source>
</evidence>
<dbReference type="Gene3D" id="3.40.50.300">
    <property type="entry name" value="P-loop containing nucleotide triphosphate hydrolases"/>
    <property type="match status" value="4"/>
</dbReference>
<dbReference type="PANTHER" id="PTHR22683">
    <property type="entry name" value="SPORULATION PROTEIN RELATED"/>
    <property type="match status" value="1"/>
</dbReference>
<dbReference type="GO" id="GO:0005524">
    <property type="term" value="F:ATP binding"/>
    <property type="evidence" value="ECO:0007669"/>
    <property type="project" value="UniProtKB-UniRule"/>
</dbReference>
<evidence type="ECO:0000259" key="6">
    <source>
        <dbReference type="PROSITE" id="PS50901"/>
    </source>
</evidence>
<dbReference type="InterPro" id="IPR002543">
    <property type="entry name" value="FtsK_dom"/>
</dbReference>
<sequence>MRLSVSVIDGLSARRRDVLLDAEPDSTVADVLPPLARAAGEADLHPAMARRSAVWIDGVRAEPEQTLREAGLRPGSVVSLHETDGWETVLPRGVVEVRVVSGPGAGRVHRLGIGDHEIGNGAPGMSLPDLLLPSGALRLRVTPAGGVEVLGSDLRLREQLRVDGLAPSEPDDQPDDEPTAASEGDAAKRLSGTLLDELPEAALTRRERRRKRRRAKKAARRTPRAAAEDDPLTWPAGADLRLGGTVLQWHPVWQPDADTTPSVDVLGTDFNRPPRLRRPAHERSFVIPDEPRAPRRVTLPWPMVIAPMLMAGPMAYAFGPRYLMFALMSPLMAGFNFLTQRRGSARDYREALLAYREEITSVLDRLHAALRRERDELREDRPDPAALLLAAAGPGSQLWMRRRTDDDALLLRVGVADVPSGLSVSDRGRKDTDEPREPDVLGDVPVAVSMRDVGVLGLCGEGGEVDALAQWLIGQSAVLHTPRDLRVVVLTSSGREAEWGWTRWLPHCRVDGEPVAAVLGTDQGSVGRRLAELAHLVETRVGEKTGTAGLSMGGAGSQGPPPGPDHLVVLDGARRLRTLPGVVSLMRQGPAVGVYVICLDDDERSLPEECAAVLEATGGIVELRRTGTAAVSRIRPDLVEPAWAERIGRALAPLHDTTPEESMSALPSSARLLDLLGMPDPTPELLTRSWGPTARTDVVIGAGFDGPFRLDLRKDGPHALVAGTTGSGKSELLQTLVASLAVANSPEQLTFVLVDYKGGSAFKDCSRLPHTVGMVTDLDTHLVSRALTSLGAELKRREHLLVGPGAKDLEDYWALQRHDPSLPVIPRLAIVIDEFASLKSELPDFVDGLVTIAQRGRSLGIHLVLATQRPSGVISNDIRANTNLRIALRVTDESESTDVIDAKESATIGPDQPGRGYARLGHSSLLPFQAGRVGGARPDTTKQAERTLAEPLAWPVSWGEVGSPAPARAVEDGPTTDEGETDLSVLVTAIRGANDARGIAPQHSPWLPELPRTVVVADLPPDDEPAPQPALTGFAAPWALEDHPSDQAQRVRRFVLGSSGHLYLVGGPRSGRSTGLRTIAAGLAEACTSRDLHLYGLDCGNGALLPLTALPHTGAIVQRTEVERASRLLERLLEEVKRRQDVLGQSGFADIDEQRRAAAPDERLPYVVLLLDRWEGFDSDLGEIDMGRLTDTVQTMLREGASVGVQLVLTGDRSLLSGRMAATVENKLILRLPDRNDYSTAGLKPKELPDAVVDGQGFWGESGTEAQVAVLVPDTSGAAQSEAVRALGARLREAEHDLPAARPGSGPIRLAALPAEIDLETALAEAGALPAADVPLGVGGDDLALVGVEAISAPVLVLGQPRSGRTTTLMLAARHALDADCPVLGFAPVPNALSELLGAQRCVVGTEESPEDVVQRLKDIPDGALVLIDDAENLRDGPIAPVLSAVMRQGRDRGFRVVVAGNLADLTAGFSGWLVEARRGRKGLLLSPREASSADVFGGRVPRTSLQARLTPGRGVVFPGDGSFVAVQVPH</sequence>
<dbReference type="Proteomes" id="UP000656804">
    <property type="component" value="Unassembled WGS sequence"/>
</dbReference>
<keyword evidence="2 3" id="KW-0067">ATP-binding</keyword>
<dbReference type="CDD" id="cd01127">
    <property type="entry name" value="TrwB_TraG_TraD_VirD4"/>
    <property type="match status" value="1"/>
</dbReference>
<dbReference type="PROSITE" id="PS50901">
    <property type="entry name" value="FTSK"/>
    <property type="match status" value="2"/>
</dbReference>
<organism evidence="7 8">
    <name type="scientific">Nocardioides acrostichi</name>
    <dbReference type="NCBI Taxonomy" id="2784339"/>
    <lineage>
        <taxon>Bacteria</taxon>
        <taxon>Bacillati</taxon>
        <taxon>Actinomycetota</taxon>
        <taxon>Actinomycetes</taxon>
        <taxon>Propionibacteriales</taxon>
        <taxon>Nocardioidaceae</taxon>
        <taxon>Nocardioides</taxon>
    </lineage>
</organism>